<protein>
    <submittedName>
        <fullName evidence="2">Uncharacterized protein</fullName>
    </submittedName>
</protein>
<feature type="region of interest" description="Disordered" evidence="1">
    <location>
        <begin position="75"/>
        <end position="172"/>
    </location>
</feature>
<evidence type="ECO:0000256" key="1">
    <source>
        <dbReference type="SAM" id="MobiDB-lite"/>
    </source>
</evidence>
<feature type="compositionally biased region" description="Basic residues" evidence="1">
    <location>
        <begin position="119"/>
        <end position="131"/>
    </location>
</feature>
<proteinExistence type="predicted"/>
<gene>
    <name evidence="2" type="ORF">RND71_019429</name>
</gene>
<keyword evidence="3" id="KW-1185">Reference proteome</keyword>
<sequence>MVKPEGSLAACRCSLCRTKYEKLDPLKEMHWWYSKESYLLIYHHKLQPVSGPNFCKIDPFEAMEPPPLISMAGRSRMKITRNKDKALKRKTEWVAPRRGRLKRISGEDTSKSGQLKGTKQSKGKQPMKRQRTIIDGNDGDERPPKSPDAAIVEDLPLSSPQLSQNSQSNVPT</sequence>
<feature type="compositionally biased region" description="Basic and acidic residues" evidence="1">
    <location>
        <begin position="81"/>
        <end position="92"/>
    </location>
</feature>
<dbReference type="Proteomes" id="UP001291623">
    <property type="component" value="Unassembled WGS sequence"/>
</dbReference>
<accession>A0AAE1RZF4</accession>
<comment type="caution">
    <text evidence="2">The sequence shown here is derived from an EMBL/GenBank/DDBJ whole genome shotgun (WGS) entry which is preliminary data.</text>
</comment>
<evidence type="ECO:0000313" key="3">
    <source>
        <dbReference type="Proteomes" id="UP001291623"/>
    </source>
</evidence>
<dbReference type="AlphaFoldDB" id="A0AAE1RZF4"/>
<reference evidence="2" key="1">
    <citation type="submission" date="2023-12" db="EMBL/GenBank/DDBJ databases">
        <title>Genome assembly of Anisodus tanguticus.</title>
        <authorList>
            <person name="Wang Y.-J."/>
        </authorList>
    </citation>
    <scope>NUCLEOTIDE SEQUENCE</scope>
    <source>
        <strain evidence="2">KB-2021</strain>
        <tissue evidence="2">Leaf</tissue>
    </source>
</reference>
<organism evidence="2 3">
    <name type="scientific">Anisodus tanguticus</name>
    <dbReference type="NCBI Taxonomy" id="243964"/>
    <lineage>
        <taxon>Eukaryota</taxon>
        <taxon>Viridiplantae</taxon>
        <taxon>Streptophyta</taxon>
        <taxon>Embryophyta</taxon>
        <taxon>Tracheophyta</taxon>
        <taxon>Spermatophyta</taxon>
        <taxon>Magnoliopsida</taxon>
        <taxon>eudicotyledons</taxon>
        <taxon>Gunneridae</taxon>
        <taxon>Pentapetalae</taxon>
        <taxon>asterids</taxon>
        <taxon>lamiids</taxon>
        <taxon>Solanales</taxon>
        <taxon>Solanaceae</taxon>
        <taxon>Solanoideae</taxon>
        <taxon>Hyoscyameae</taxon>
        <taxon>Anisodus</taxon>
    </lineage>
</organism>
<dbReference type="EMBL" id="JAVYJV010000010">
    <property type="protein sequence ID" value="KAK4360477.1"/>
    <property type="molecule type" value="Genomic_DNA"/>
</dbReference>
<evidence type="ECO:0000313" key="2">
    <source>
        <dbReference type="EMBL" id="KAK4360477.1"/>
    </source>
</evidence>
<name>A0AAE1RZF4_9SOLA</name>
<feature type="compositionally biased region" description="Low complexity" evidence="1">
    <location>
        <begin position="155"/>
        <end position="172"/>
    </location>
</feature>